<accession>A0A2H3C4U5</accession>
<comment type="similarity">
    <text evidence="2">Belongs to the major facilitator superfamily. Monocarboxylate porter (TC 2.A.1.13) family.</text>
</comment>
<feature type="transmembrane region" description="Helical" evidence="3">
    <location>
        <begin position="293"/>
        <end position="311"/>
    </location>
</feature>
<keyword evidence="5" id="KW-1185">Reference proteome</keyword>
<dbReference type="PANTHER" id="PTHR11360">
    <property type="entry name" value="MONOCARBOXYLATE TRANSPORTER"/>
    <property type="match status" value="1"/>
</dbReference>
<dbReference type="InterPro" id="IPR036259">
    <property type="entry name" value="MFS_trans_sf"/>
</dbReference>
<dbReference type="SUPFAM" id="SSF103473">
    <property type="entry name" value="MFS general substrate transporter"/>
    <property type="match status" value="2"/>
</dbReference>
<dbReference type="GO" id="GO:0022857">
    <property type="term" value="F:transmembrane transporter activity"/>
    <property type="evidence" value="ECO:0007669"/>
    <property type="project" value="InterPro"/>
</dbReference>
<feature type="transmembrane region" description="Helical" evidence="3">
    <location>
        <begin position="139"/>
        <end position="155"/>
    </location>
</feature>
<feature type="transmembrane region" description="Helical" evidence="3">
    <location>
        <begin position="167"/>
        <end position="185"/>
    </location>
</feature>
<sequence>MSTDIELVSLNQTRTKVDDSDQRTIDLEDMIVDGQMTRRGANDTDEAPLNASSLPPMDHGFHAWAFLVSAWLLEFLVWSYPFSYGVFLNYYTSHEPFQNTPSSLLALVGSLSTGLMYFASLIILPVFSRFPVHKKKGMYVGLVLCVAGLFGAAFAKTSGVLLLTQGILYSVGGSMLYFPTMTYTFEWFSERKGLANGLIFSGSVQLVNLCMKRDHYLAETKRRQRYVLRFIHTSTYSNSRAEAPARPLAKLDVNDTLYLTLHEVLSKFLLPIVLSYQNNAFGKSKKKSANPKFGIGGVVMPIVIKTLLYKYGFRTTMLALGTAFTIFALPALPYIKSRVPPSQIVHHRPINTQFLKFKPFWIFLIANLMQGLGTFLPTLYLPTFATDLGLNNAASAGTWALSLMNGTSAPGCIFLGYLSDRFDLRISIFLSALGSSFAVLCIWGFTTHLATLLVFAAVYGFLAPSWSALWTKFASTVGGDDPHLSSMLMCIFIAGRGVGNALAAPISSGLLHPWALTGKSEYPYALKGYGPLILFTGITLLSSMVGVVYRQFDAKLLRFAVRHGTDTLTSNGKL</sequence>
<evidence type="ECO:0000256" key="1">
    <source>
        <dbReference type="ARBA" id="ARBA00004141"/>
    </source>
</evidence>
<feature type="transmembrane region" description="Helical" evidence="3">
    <location>
        <begin position="426"/>
        <end position="446"/>
    </location>
</feature>
<dbReference type="GO" id="GO:0016020">
    <property type="term" value="C:membrane"/>
    <property type="evidence" value="ECO:0007669"/>
    <property type="project" value="UniProtKB-SubCell"/>
</dbReference>
<keyword evidence="3" id="KW-1133">Transmembrane helix</keyword>
<feature type="transmembrane region" description="Helical" evidence="3">
    <location>
        <begin position="452"/>
        <end position="474"/>
    </location>
</feature>
<comment type="subcellular location">
    <subcellularLocation>
        <location evidence="1">Membrane</location>
        <topology evidence="1">Multi-pass membrane protein</topology>
    </subcellularLocation>
</comment>
<feature type="transmembrane region" description="Helical" evidence="3">
    <location>
        <begin position="63"/>
        <end position="84"/>
    </location>
</feature>
<evidence type="ECO:0000313" key="5">
    <source>
        <dbReference type="Proteomes" id="UP000218334"/>
    </source>
</evidence>
<reference evidence="5" key="1">
    <citation type="journal article" date="2017" name="Nat. Ecol. Evol.">
        <title>Genome expansion and lineage-specific genetic innovations in the forest pathogenic fungi Armillaria.</title>
        <authorList>
            <person name="Sipos G."/>
            <person name="Prasanna A.N."/>
            <person name="Walter M.C."/>
            <person name="O'Connor E."/>
            <person name="Balint B."/>
            <person name="Krizsan K."/>
            <person name="Kiss B."/>
            <person name="Hess J."/>
            <person name="Varga T."/>
            <person name="Slot J."/>
            <person name="Riley R."/>
            <person name="Boka B."/>
            <person name="Rigling D."/>
            <person name="Barry K."/>
            <person name="Lee J."/>
            <person name="Mihaltcheva S."/>
            <person name="LaButti K."/>
            <person name="Lipzen A."/>
            <person name="Waldron R."/>
            <person name="Moloney N.M."/>
            <person name="Sperisen C."/>
            <person name="Kredics L."/>
            <person name="Vagvoelgyi C."/>
            <person name="Patrignani A."/>
            <person name="Fitzpatrick D."/>
            <person name="Nagy I."/>
            <person name="Doyle S."/>
            <person name="Anderson J.B."/>
            <person name="Grigoriev I.V."/>
            <person name="Gueldener U."/>
            <person name="Muensterkoetter M."/>
            <person name="Nagy L.G."/>
        </authorList>
    </citation>
    <scope>NUCLEOTIDE SEQUENCE [LARGE SCALE GENOMIC DNA]</scope>
    <source>
        <strain evidence="5">28-4</strain>
    </source>
</reference>
<keyword evidence="3" id="KW-0472">Membrane</keyword>
<feature type="transmembrane region" description="Helical" evidence="3">
    <location>
        <begin position="104"/>
        <end position="127"/>
    </location>
</feature>
<dbReference type="Proteomes" id="UP000218334">
    <property type="component" value="Unassembled WGS sequence"/>
</dbReference>
<proteinExistence type="inferred from homology"/>
<evidence type="ECO:0000256" key="2">
    <source>
        <dbReference type="ARBA" id="ARBA00006727"/>
    </source>
</evidence>
<dbReference type="PANTHER" id="PTHR11360:SF287">
    <property type="entry name" value="MFS MONOCARBOXYLATE TRANSPORTER"/>
    <property type="match status" value="1"/>
</dbReference>
<dbReference type="EMBL" id="KZ293426">
    <property type="protein sequence ID" value="PBK70326.1"/>
    <property type="molecule type" value="Genomic_DNA"/>
</dbReference>
<feature type="transmembrane region" description="Helical" evidence="3">
    <location>
        <begin position="399"/>
        <end position="419"/>
    </location>
</feature>
<dbReference type="InterPro" id="IPR050327">
    <property type="entry name" value="Proton-linked_MCT"/>
</dbReference>
<feature type="transmembrane region" description="Helical" evidence="3">
    <location>
        <begin position="317"/>
        <end position="335"/>
    </location>
</feature>
<keyword evidence="3" id="KW-0812">Transmembrane</keyword>
<feature type="transmembrane region" description="Helical" evidence="3">
    <location>
        <begin position="528"/>
        <end position="549"/>
    </location>
</feature>
<protein>
    <submittedName>
        <fullName evidence="4">MFS general substrate transporter</fullName>
    </submittedName>
</protein>
<evidence type="ECO:0000256" key="3">
    <source>
        <dbReference type="SAM" id="Phobius"/>
    </source>
</evidence>
<feature type="transmembrane region" description="Helical" evidence="3">
    <location>
        <begin position="486"/>
        <end position="508"/>
    </location>
</feature>
<organism evidence="4 5">
    <name type="scientific">Armillaria solidipes</name>
    <dbReference type="NCBI Taxonomy" id="1076256"/>
    <lineage>
        <taxon>Eukaryota</taxon>
        <taxon>Fungi</taxon>
        <taxon>Dikarya</taxon>
        <taxon>Basidiomycota</taxon>
        <taxon>Agaricomycotina</taxon>
        <taxon>Agaricomycetes</taxon>
        <taxon>Agaricomycetidae</taxon>
        <taxon>Agaricales</taxon>
        <taxon>Marasmiineae</taxon>
        <taxon>Physalacriaceae</taxon>
        <taxon>Armillaria</taxon>
    </lineage>
</organism>
<evidence type="ECO:0000313" key="4">
    <source>
        <dbReference type="EMBL" id="PBK70326.1"/>
    </source>
</evidence>
<dbReference type="Pfam" id="PF07690">
    <property type="entry name" value="MFS_1"/>
    <property type="match status" value="1"/>
</dbReference>
<dbReference type="AlphaFoldDB" id="A0A2H3C4U5"/>
<gene>
    <name evidence="4" type="ORF">ARMSODRAFT_974294</name>
</gene>
<dbReference type="Gene3D" id="1.20.1250.20">
    <property type="entry name" value="MFS general substrate transporter like domains"/>
    <property type="match status" value="2"/>
</dbReference>
<dbReference type="InterPro" id="IPR011701">
    <property type="entry name" value="MFS"/>
</dbReference>
<name>A0A2H3C4U5_9AGAR</name>
<feature type="transmembrane region" description="Helical" evidence="3">
    <location>
        <begin position="360"/>
        <end position="379"/>
    </location>
</feature>